<organism evidence="4 5">
    <name type="scientific">Streptomyces mesophilus</name>
    <dbReference type="NCBI Taxonomy" id="1775132"/>
    <lineage>
        <taxon>Bacteria</taxon>
        <taxon>Bacillati</taxon>
        <taxon>Actinomycetota</taxon>
        <taxon>Actinomycetes</taxon>
        <taxon>Kitasatosporales</taxon>
        <taxon>Streptomycetaceae</taxon>
        <taxon>Streptomyces</taxon>
    </lineage>
</organism>
<dbReference type="EMBL" id="JAAKZW010000078">
    <property type="protein sequence ID" value="NGO77834.1"/>
    <property type="molecule type" value="Genomic_DNA"/>
</dbReference>
<evidence type="ECO:0000313" key="4">
    <source>
        <dbReference type="EMBL" id="NGO77834.1"/>
    </source>
</evidence>
<accession>A0A6G4XMA4</accession>
<keyword evidence="2" id="KW-0472">Membrane</keyword>
<evidence type="ECO:0000256" key="1">
    <source>
        <dbReference type="SAM" id="MobiDB-lite"/>
    </source>
</evidence>
<keyword evidence="2" id="KW-0812">Transmembrane</keyword>
<dbReference type="Pfam" id="PF14342">
    <property type="entry name" value="DUF4396"/>
    <property type="match status" value="1"/>
</dbReference>
<proteinExistence type="predicted"/>
<feature type="transmembrane region" description="Helical" evidence="2">
    <location>
        <begin position="40"/>
        <end position="64"/>
    </location>
</feature>
<keyword evidence="2" id="KW-1133">Transmembrane helix</keyword>
<feature type="transmembrane region" description="Helical" evidence="2">
    <location>
        <begin position="70"/>
        <end position="89"/>
    </location>
</feature>
<evidence type="ECO:0000256" key="2">
    <source>
        <dbReference type="SAM" id="Phobius"/>
    </source>
</evidence>
<dbReference type="InterPro" id="IPR025509">
    <property type="entry name" value="DUF4396"/>
</dbReference>
<feature type="compositionally biased region" description="Basic and acidic residues" evidence="1">
    <location>
        <begin position="1"/>
        <end position="13"/>
    </location>
</feature>
<evidence type="ECO:0000313" key="5">
    <source>
        <dbReference type="Proteomes" id="UP000481109"/>
    </source>
</evidence>
<dbReference type="RefSeq" id="WP_165333287.1">
    <property type="nucleotide sequence ID" value="NZ_JAAKZW010000078.1"/>
</dbReference>
<name>A0A6G4XMA4_9ACTN</name>
<comment type="caution">
    <text evidence="4">The sequence shown here is derived from an EMBL/GenBank/DDBJ whole genome shotgun (WGS) entry which is preliminary data.</text>
</comment>
<dbReference type="Proteomes" id="UP000481109">
    <property type="component" value="Unassembled WGS sequence"/>
</dbReference>
<reference evidence="4 5" key="1">
    <citation type="submission" date="2020-02" db="EMBL/GenBank/DDBJ databases">
        <title>Whole-genome analyses of novel actinobacteria.</title>
        <authorList>
            <person name="Sahin N."/>
            <person name="Tokatli A."/>
        </authorList>
    </citation>
    <scope>NUCLEOTIDE SEQUENCE [LARGE SCALE GENOMIC DNA]</scope>
    <source>
        <strain evidence="4 5">YC504</strain>
    </source>
</reference>
<feature type="region of interest" description="Disordered" evidence="1">
    <location>
        <begin position="1"/>
        <end position="30"/>
    </location>
</feature>
<feature type="domain" description="DUF4396" evidence="3">
    <location>
        <begin position="33"/>
        <end position="166"/>
    </location>
</feature>
<keyword evidence="5" id="KW-1185">Reference proteome</keyword>
<evidence type="ECO:0000259" key="3">
    <source>
        <dbReference type="Pfam" id="PF14342"/>
    </source>
</evidence>
<sequence>MQHETHESHESHAAHAHHQQAGHGSHSGHGKVSWAMAAKATLHCLTGCAIGEVLGMIIGTALGWGTAPTMVLAIALAFFFGYSLTLFAVVRAGLSLKAAIGVALAADTLSITVMEIVDNGVLLAVPGAMEAHLSDALFWGALAFAFAIAFLVTTPVNKWLIGRGKGHAVVHQYH</sequence>
<dbReference type="AlphaFoldDB" id="A0A6G4XMA4"/>
<gene>
    <name evidence="4" type="ORF">G6045_19535</name>
</gene>
<protein>
    <submittedName>
        <fullName evidence="4">DUF4396 domain-containing protein</fullName>
    </submittedName>
</protein>
<feature type="transmembrane region" description="Helical" evidence="2">
    <location>
        <begin position="137"/>
        <end position="156"/>
    </location>
</feature>
<feature type="transmembrane region" description="Helical" evidence="2">
    <location>
        <begin position="96"/>
        <end position="117"/>
    </location>
</feature>